<dbReference type="EMBL" id="SJOL01008492">
    <property type="protein sequence ID" value="TGZ60216.1"/>
    <property type="molecule type" value="Genomic_DNA"/>
</dbReference>
<dbReference type="OrthoDB" id="5322100at2759"/>
<comment type="caution">
    <text evidence="1">Lacks conserved residue(s) required for the propagation of feature annotation.</text>
</comment>
<dbReference type="InterPro" id="IPR001024">
    <property type="entry name" value="PLAT/LH2_dom"/>
</dbReference>
<feature type="region of interest" description="Disordered" evidence="2">
    <location>
        <begin position="997"/>
        <end position="1024"/>
    </location>
</feature>
<dbReference type="AlphaFoldDB" id="A0A4S2LC66"/>
<dbReference type="InterPro" id="IPR036392">
    <property type="entry name" value="PLAT/LH2_dom_sf"/>
</dbReference>
<feature type="domain" description="PLAT" evidence="3">
    <location>
        <begin position="99"/>
        <end position="247"/>
    </location>
</feature>
<sequence>MQPLGADHVLPTPAPSVDEKRHSRLVKPPVDPIRGVQLELVFPCNKWLSRVKEQGSLTVEVAAPGTQLLNGRSTVGLNARILSMDPLSLAAFGDRAPVIRYEIHVTTGNLWDAGTKAQISVQLQGDRGDSGRRVLYTPGVDPSMNFIRGQTSVFGIDAVFLGRLRRMTVWIEAGERTGTTWYLERIVVREILLPSSSSQQSISDRTNRSTHEAQSSVHSVQLGVSCFPCHQWLGLTPKPGTPEIQLTATTGSGAVTADMLERSASSTQEETWWQLEQWKFRPGNAVVFYSYATGARLRVAEGGRIEAHQLDEKDTLNTSGTVFIVTSSSTELRHGRILKPRPVQNSLASHGNTHLNNSVMLQRDVERFNESNTVNKIRQFCCAQDAWLRLSLNPTAGLCVTDERLNPSRSANETCQFRIRARPEHWVVLEAVRPSSSRSSTHVYIGPDGYVVSGAAGPLSVPGKLLMVHAKGCLRDETILWLCTSSQQTLAALLCDKSTDQSDPQQIQSQSEWSFKLRGTGLRNKDAYWRVQKVSKGIRQFESVAWPGHYLRVVNGKVDAMGSGGTDCLFHIMRQRSKGYIQLSPSSSPSALVGMEEDGEVGLFAPSDTDHTRFYPEVITYGIHKPTSDAPTVKKAQKNVPLKSDVTEDEQLVTEDSVKGSWPLQMTESAISSIVNEEDLDATPDSAQVANLKDMSPNDWKVSITTVYTAKNCSVLLVVYGFQSNSGPILIGQTGDEKELFQENSTDNFMVVLEKLEPIFKVRLELSPLEPLEDVEWEILEVVLENFVGGEKLSFDFSGRPFGRTSTFCQLAREQVMDDLAVELKSCIANGLQSVDPAEATKLNVVFYRVVLELRSDAGWTRSQSSFEPHVSLMGRYGDCGRRIIPLIAPTSMRHMENEDLWIYESYLEAVYLGELTRCLLGPVDVTSQMDDARTGPFCTRVIIWDPVSEHYFHFQANTWLLGKRTGQIHELHLHISEIRNRECDGELEAERKRIDEEQTDMHGDEEEHLQSQVVPDEDDDEEKEELMNLIYEDAHQLISAIVEKAEQNLATFQRWRTQ</sequence>
<evidence type="ECO:0000313" key="5">
    <source>
        <dbReference type="Proteomes" id="UP000308267"/>
    </source>
</evidence>
<organism evidence="4 5">
    <name type="scientific">Opisthorchis felineus</name>
    <dbReference type="NCBI Taxonomy" id="147828"/>
    <lineage>
        <taxon>Eukaryota</taxon>
        <taxon>Metazoa</taxon>
        <taxon>Spiralia</taxon>
        <taxon>Lophotrochozoa</taxon>
        <taxon>Platyhelminthes</taxon>
        <taxon>Trematoda</taxon>
        <taxon>Digenea</taxon>
        <taxon>Opisthorchiida</taxon>
        <taxon>Opisthorchiata</taxon>
        <taxon>Opisthorchiidae</taxon>
        <taxon>Opisthorchis</taxon>
    </lineage>
</organism>
<name>A0A4S2LC66_OPIFE</name>
<accession>A0A4S2LC66</accession>
<feature type="region of interest" description="Disordered" evidence="2">
    <location>
        <begin position="1"/>
        <end position="25"/>
    </location>
</feature>
<dbReference type="Gene3D" id="2.60.60.20">
    <property type="entry name" value="PLAT/LH2 domain"/>
    <property type="match status" value="1"/>
</dbReference>
<comment type="caution">
    <text evidence="4">The sequence shown here is derived from an EMBL/GenBank/DDBJ whole genome shotgun (WGS) entry which is preliminary data.</text>
</comment>
<dbReference type="PROSITE" id="PS50095">
    <property type="entry name" value="PLAT"/>
    <property type="match status" value="1"/>
</dbReference>
<keyword evidence="5" id="KW-1185">Reference proteome</keyword>
<evidence type="ECO:0000259" key="3">
    <source>
        <dbReference type="PROSITE" id="PS50095"/>
    </source>
</evidence>
<dbReference type="STRING" id="147828.A0A4S2LC66"/>
<dbReference type="Proteomes" id="UP000308267">
    <property type="component" value="Unassembled WGS sequence"/>
</dbReference>
<dbReference type="InterPro" id="IPR052970">
    <property type="entry name" value="Inner_ear_hair_cell_LOXHD"/>
</dbReference>
<reference evidence="4 5" key="1">
    <citation type="journal article" date="2019" name="BMC Genomics">
        <title>New insights from Opisthorchis felineus genome: update on genomics of the epidemiologically important liver flukes.</title>
        <authorList>
            <person name="Ershov N.I."/>
            <person name="Mordvinov V.A."/>
            <person name="Prokhortchouk E.B."/>
            <person name="Pakharukova M.Y."/>
            <person name="Gunbin K.V."/>
            <person name="Ustyantsev K."/>
            <person name="Genaev M.A."/>
            <person name="Blinov A.G."/>
            <person name="Mazur A."/>
            <person name="Boulygina E."/>
            <person name="Tsygankova S."/>
            <person name="Khrameeva E."/>
            <person name="Chekanov N."/>
            <person name="Fan G."/>
            <person name="Xiao A."/>
            <person name="Zhang H."/>
            <person name="Xu X."/>
            <person name="Yang H."/>
            <person name="Solovyev V."/>
            <person name="Lee S.M."/>
            <person name="Liu X."/>
            <person name="Afonnikov D.A."/>
            <person name="Skryabin K.G."/>
        </authorList>
    </citation>
    <scope>NUCLEOTIDE SEQUENCE [LARGE SCALE GENOMIC DNA]</scope>
    <source>
        <strain evidence="4">AK-0245</strain>
        <tissue evidence="4">Whole organism</tissue>
    </source>
</reference>
<gene>
    <name evidence="4" type="ORF">CRM22_008668</name>
</gene>
<dbReference type="SUPFAM" id="SSF49723">
    <property type="entry name" value="Lipase/lipooxygenase domain (PLAT/LH2 domain)"/>
    <property type="match status" value="2"/>
</dbReference>
<dbReference type="PANTHER" id="PTHR45901">
    <property type="entry name" value="PROTEIN CBG12474"/>
    <property type="match status" value="1"/>
</dbReference>
<dbReference type="Pfam" id="PF01477">
    <property type="entry name" value="PLAT"/>
    <property type="match status" value="1"/>
</dbReference>
<dbReference type="PANTHER" id="PTHR45901:SF7">
    <property type="entry name" value="OXYGEN-REGULATED PROTEIN 1"/>
    <property type="match status" value="1"/>
</dbReference>
<proteinExistence type="predicted"/>
<protein>
    <recommendedName>
        <fullName evidence="3">PLAT domain-containing protein</fullName>
    </recommendedName>
</protein>
<evidence type="ECO:0000256" key="2">
    <source>
        <dbReference type="SAM" id="MobiDB-lite"/>
    </source>
</evidence>
<evidence type="ECO:0000256" key="1">
    <source>
        <dbReference type="PROSITE-ProRule" id="PRU00152"/>
    </source>
</evidence>
<evidence type="ECO:0000313" key="4">
    <source>
        <dbReference type="EMBL" id="TGZ60216.1"/>
    </source>
</evidence>